<reference evidence="2 3" key="1">
    <citation type="submission" date="2016-10" db="EMBL/GenBank/DDBJ databases">
        <authorList>
            <person name="de Groot N.N."/>
        </authorList>
    </citation>
    <scope>NUCLEOTIDE SEQUENCE [LARGE SCALE GENOMIC DNA]</scope>
    <source>
        <strain evidence="2 3">IBRC-M10418</strain>
    </source>
</reference>
<dbReference type="AlphaFoldDB" id="A0A1H6IWU3"/>
<dbReference type="Pfam" id="PF13482">
    <property type="entry name" value="RNase_H_2"/>
    <property type="match status" value="1"/>
</dbReference>
<dbReference type="STRING" id="1267564.SAMN05192561_10579"/>
<keyword evidence="3" id="KW-1185">Reference proteome</keyword>
<dbReference type="EMBL" id="FNWU01000005">
    <property type="protein sequence ID" value="SEH53634.1"/>
    <property type="molecule type" value="Genomic_DNA"/>
</dbReference>
<evidence type="ECO:0000259" key="1">
    <source>
        <dbReference type="Pfam" id="PF13482"/>
    </source>
</evidence>
<protein>
    <submittedName>
        <fullName evidence="2">RNase_H superfamily protein</fullName>
    </submittedName>
</protein>
<name>A0A1H6IWU3_9EURY</name>
<proteinExistence type="predicted"/>
<dbReference type="InterPro" id="IPR038720">
    <property type="entry name" value="YprB_RNase_H-like_dom"/>
</dbReference>
<gene>
    <name evidence="2" type="ORF">SAMN05192561_10579</name>
</gene>
<organism evidence="2 3">
    <name type="scientific">Halopenitus malekzadehii</name>
    <dbReference type="NCBI Taxonomy" id="1267564"/>
    <lineage>
        <taxon>Archaea</taxon>
        <taxon>Methanobacteriati</taxon>
        <taxon>Methanobacteriota</taxon>
        <taxon>Stenosarchaea group</taxon>
        <taxon>Halobacteria</taxon>
        <taxon>Halobacteriales</taxon>
        <taxon>Haloferacaceae</taxon>
        <taxon>Halopenitus</taxon>
    </lineage>
</organism>
<dbReference type="RefSeq" id="WP_092817098.1">
    <property type="nucleotide sequence ID" value="NZ_FNWU01000005.1"/>
</dbReference>
<dbReference type="InterPro" id="IPR036397">
    <property type="entry name" value="RNaseH_sf"/>
</dbReference>
<dbReference type="InterPro" id="IPR012337">
    <property type="entry name" value="RNaseH-like_sf"/>
</dbReference>
<accession>A0A1H6IWU3</accession>
<feature type="domain" description="YprB ribonuclease H-like" evidence="1">
    <location>
        <begin position="8"/>
        <end position="135"/>
    </location>
</feature>
<dbReference type="SUPFAM" id="SSF53098">
    <property type="entry name" value="Ribonuclease H-like"/>
    <property type="match status" value="1"/>
</dbReference>
<evidence type="ECO:0000313" key="2">
    <source>
        <dbReference type="EMBL" id="SEH53634.1"/>
    </source>
</evidence>
<dbReference type="Proteomes" id="UP000199215">
    <property type="component" value="Unassembled WGS sequence"/>
</dbReference>
<dbReference type="Gene3D" id="3.30.420.10">
    <property type="entry name" value="Ribonuclease H-like superfamily/Ribonuclease H"/>
    <property type="match status" value="1"/>
</dbReference>
<evidence type="ECO:0000313" key="3">
    <source>
        <dbReference type="Proteomes" id="UP000199215"/>
    </source>
</evidence>
<dbReference type="OrthoDB" id="318070at2157"/>
<sequence length="230" mass="25545">MVLELVAFDIETTGFGVDDEVTVIGFAVPMGVRVFVQTGSRDADSVERRVSDRVPVHVQVTTHPTERALFEAVGSFTADRLQDDDVLLVAFNGERWKGGFDLPFLRTRLARLEIEWPFRELPYADLLPVLTRRFNTTVTSCDGGDGDVVSDDQSDLAGVYDVLCDGRYSDVDPFVESGEAVTAFNEGRFADLVAHNVADVLRTRDLGRLAQWYCSKSEFSVKSLSPTVQR</sequence>
<dbReference type="GO" id="GO:0003676">
    <property type="term" value="F:nucleic acid binding"/>
    <property type="evidence" value="ECO:0007669"/>
    <property type="project" value="InterPro"/>
</dbReference>